<keyword evidence="5 12" id="KW-0813">Transport</keyword>
<evidence type="ECO:0000256" key="8">
    <source>
        <dbReference type="ARBA" id="ARBA00022989"/>
    </source>
</evidence>
<evidence type="ECO:0000256" key="5">
    <source>
        <dbReference type="ARBA" id="ARBA00022448"/>
    </source>
</evidence>
<evidence type="ECO:0000256" key="6">
    <source>
        <dbReference type="ARBA" id="ARBA00022692"/>
    </source>
</evidence>
<evidence type="ECO:0000256" key="4">
    <source>
        <dbReference type="ARBA" id="ARBA00021935"/>
    </source>
</evidence>
<keyword evidence="8 13" id="KW-1133">Transmembrane helix</keyword>
<feature type="transmembrane region" description="Helical" evidence="13">
    <location>
        <begin position="313"/>
        <end position="331"/>
    </location>
</feature>
<evidence type="ECO:0000313" key="14">
    <source>
        <dbReference type="EMBL" id="RHZ65042.1"/>
    </source>
</evidence>
<protein>
    <recommendedName>
        <fullName evidence="4">Mitochondrial thiamine pyrophosphate carrier 1</fullName>
    </recommendedName>
</protein>
<dbReference type="InterPro" id="IPR002067">
    <property type="entry name" value="MCP"/>
</dbReference>
<dbReference type="AlphaFoldDB" id="A0A397HPT9"/>
<feature type="repeat" description="Solcar" evidence="11">
    <location>
        <begin position="136"/>
        <end position="222"/>
    </location>
</feature>
<keyword evidence="6 11" id="KW-0812">Transmembrane</keyword>
<keyword evidence="15" id="KW-1185">Reference proteome</keyword>
<comment type="caution">
    <text evidence="14">The sequence shown here is derived from an EMBL/GenBank/DDBJ whole genome shotgun (WGS) entry which is preliminary data.</text>
</comment>
<comment type="subcellular location">
    <subcellularLocation>
        <location evidence="2">Mitochondrion membrane</location>
        <topology evidence="2">Multi-pass membrane protein</topology>
    </subcellularLocation>
</comment>
<name>A0A397HPT9_9GLOM</name>
<evidence type="ECO:0000313" key="15">
    <source>
        <dbReference type="Proteomes" id="UP000266861"/>
    </source>
</evidence>
<comment type="function">
    <text evidence="1">Mitochondrial transporter that mediates uptake of thiamine pyrophosphate (ThPP) into mitochondria.</text>
</comment>
<dbReference type="EMBL" id="PQFF01000291">
    <property type="protein sequence ID" value="RHZ65042.1"/>
    <property type="molecule type" value="Genomic_DNA"/>
</dbReference>
<feature type="repeat" description="Solcar" evidence="11">
    <location>
        <begin position="20"/>
        <end position="121"/>
    </location>
</feature>
<evidence type="ECO:0000256" key="7">
    <source>
        <dbReference type="ARBA" id="ARBA00022737"/>
    </source>
</evidence>
<keyword evidence="7" id="KW-0677">Repeat</keyword>
<evidence type="ECO:0000256" key="3">
    <source>
        <dbReference type="ARBA" id="ARBA00006375"/>
    </source>
</evidence>
<evidence type="ECO:0000256" key="10">
    <source>
        <dbReference type="ARBA" id="ARBA00023136"/>
    </source>
</evidence>
<reference evidence="14 15" key="1">
    <citation type="submission" date="2018-08" db="EMBL/GenBank/DDBJ databases">
        <title>Genome and evolution of the arbuscular mycorrhizal fungus Diversispora epigaea (formerly Glomus versiforme) and its bacterial endosymbionts.</title>
        <authorList>
            <person name="Sun X."/>
            <person name="Fei Z."/>
            <person name="Harrison M."/>
        </authorList>
    </citation>
    <scope>NUCLEOTIDE SEQUENCE [LARGE SCALE GENOMIC DNA]</scope>
    <source>
        <strain evidence="14 15">IT104</strain>
    </source>
</reference>
<evidence type="ECO:0000256" key="13">
    <source>
        <dbReference type="SAM" id="Phobius"/>
    </source>
</evidence>
<dbReference type="Proteomes" id="UP000266861">
    <property type="component" value="Unassembled WGS sequence"/>
</dbReference>
<dbReference type="FunFam" id="1.50.40.10:FF:000011">
    <property type="entry name" value="Mitochondrial thiamine pyrophosphate carrier 1"/>
    <property type="match status" value="1"/>
</dbReference>
<evidence type="ECO:0000256" key="9">
    <source>
        <dbReference type="ARBA" id="ARBA00023128"/>
    </source>
</evidence>
<evidence type="ECO:0000256" key="2">
    <source>
        <dbReference type="ARBA" id="ARBA00004225"/>
    </source>
</evidence>
<comment type="similarity">
    <text evidence="3 12">Belongs to the mitochondrial carrier (TC 2.A.29) family.</text>
</comment>
<dbReference type="PRINTS" id="PR00926">
    <property type="entry name" value="MITOCARRIER"/>
</dbReference>
<dbReference type="SUPFAM" id="SSF103506">
    <property type="entry name" value="Mitochondrial carrier"/>
    <property type="match status" value="1"/>
</dbReference>
<keyword evidence="10 11" id="KW-0472">Membrane</keyword>
<dbReference type="GO" id="GO:0090422">
    <property type="term" value="F:thiamine pyrophosphate transmembrane transporter activity"/>
    <property type="evidence" value="ECO:0007669"/>
    <property type="project" value="UniProtKB-ARBA"/>
</dbReference>
<dbReference type="PROSITE" id="PS50920">
    <property type="entry name" value="SOLCAR"/>
    <property type="match status" value="3"/>
</dbReference>
<proteinExistence type="inferred from homology"/>
<dbReference type="InterPro" id="IPR023395">
    <property type="entry name" value="MCP_dom_sf"/>
</dbReference>
<dbReference type="OrthoDB" id="18574at2759"/>
<organism evidence="14 15">
    <name type="scientific">Diversispora epigaea</name>
    <dbReference type="NCBI Taxonomy" id="1348612"/>
    <lineage>
        <taxon>Eukaryota</taxon>
        <taxon>Fungi</taxon>
        <taxon>Fungi incertae sedis</taxon>
        <taxon>Mucoromycota</taxon>
        <taxon>Glomeromycotina</taxon>
        <taxon>Glomeromycetes</taxon>
        <taxon>Diversisporales</taxon>
        <taxon>Diversisporaceae</taxon>
        <taxon>Diversispora</taxon>
    </lineage>
</organism>
<keyword evidence="9" id="KW-0496">Mitochondrion</keyword>
<dbReference type="Pfam" id="PF00153">
    <property type="entry name" value="Mito_carr"/>
    <property type="match status" value="3"/>
</dbReference>
<dbReference type="Gene3D" id="1.50.40.10">
    <property type="entry name" value="Mitochondrial carrier domain"/>
    <property type="match status" value="1"/>
</dbReference>
<dbReference type="PANTHER" id="PTHR24089">
    <property type="entry name" value="SOLUTE CARRIER FAMILY 25"/>
    <property type="match status" value="1"/>
</dbReference>
<feature type="repeat" description="Solcar" evidence="11">
    <location>
        <begin position="238"/>
        <end position="334"/>
    </location>
</feature>
<evidence type="ECO:0000256" key="12">
    <source>
        <dbReference type="RuleBase" id="RU000488"/>
    </source>
</evidence>
<gene>
    <name evidence="14" type="ORF">Glove_319g153</name>
</gene>
<evidence type="ECO:0000256" key="1">
    <source>
        <dbReference type="ARBA" id="ARBA00002238"/>
    </source>
</evidence>
<sequence length="339" mass="38496">MNNHQGNRTKKVRAYVSPKLSSFETSICGAIAGGFSRFVVAPLDVIKIRLQLQPGRSNFNFRSKHQSISVDRKYNGIRHALFTIIKEEGPRGLWKGNLSAEYLYISYGAVQFLTYQKMQDLFKFIEKRQDNKLIFNKTLQPFISGAVCGTAATVATYPFDLLRTRFAAQGDKKIYEGIIHSIQNIRSQEGFYGFYRGISASIIQIIPYMSLTFGSYEFFKKSFQHLEENYLRLRLNDLKGTEDLISGAMAGIIGKTGVFPLDLLRKRLQIQGPDRSKYVIKNVPLYTSSIISCIKQICKEEGFLGLYKGWSPAIVKSAFASAVTFFVYGYVKRILEKSH</sequence>
<dbReference type="GO" id="GO:0031966">
    <property type="term" value="C:mitochondrial membrane"/>
    <property type="evidence" value="ECO:0007669"/>
    <property type="project" value="UniProtKB-SubCell"/>
</dbReference>
<dbReference type="STRING" id="1348612.A0A397HPT9"/>
<accession>A0A397HPT9</accession>
<evidence type="ECO:0000256" key="11">
    <source>
        <dbReference type="PROSITE-ProRule" id="PRU00282"/>
    </source>
</evidence>
<dbReference type="InterPro" id="IPR018108">
    <property type="entry name" value="MCP_transmembrane"/>
</dbReference>